<keyword evidence="3" id="KW-0378">Hydrolase</keyword>
<proteinExistence type="predicted"/>
<evidence type="ECO:0000256" key="1">
    <source>
        <dbReference type="SAM" id="MobiDB-lite"/>
    </source>
</evidence>
<evidence type="ECO:0000313" key="3">
    <source>
        <dbReference type="EMBL" id="MFF3340579.1"/>
    </source>
</evidence>
<dbReference type="RefSeq" id="WP_387896132.1">
    <property type="nucleotide sequence ID" value="NZ_JBIAPK010000005.1"/>
</dbReference>
<dbReference type="EC" id="3.-.-.-" evidence="3"/>
<protein>
    <submittedName>
        <fullName evidence="3">Serine hydrolase domain-containing protein</fullName>
        <ecNumber evidence="3">3.-.-.-</ecNumber>
    </submittedName>
</protein>
<dbReference type="Gene3D" id="3.40.710.10">
    <property type="entry name" value="DD-peptidase/beta-lactamase superfamily"/>
    <property type="match status" value="1"/>
</dbReference>
<dbReference type="Pfam" id="PF00144">
    <property type="entry name" value="Beta-lactamase"/>
    <property type="match status" value="1"/>
</dbReference>
<dbReference type="InterPro" id="IPR012338">
    <property type="entry name" value="Beta-lactam/transpept-like"/>
</dbReference>
<dbReference type="SUPFAM" id="SSF56601">
    <property type="entry name" value="beta-lactamase/transpeptidase-like"/>
    <property type="match status" value="1"/>
</dbReference>
<dbReference type="EMBL" id="JBIAPK010000005">
    <property type="protein sequence ID" value="MFF3340579.1"/>
    <property type="molecule type" value="Genomic_DNA"/>
</dbReference>
<reference evidence="3 4" key="1">
    <citation type="submission" date="2024-10" db="EMBL/GenBank/DDBJ databases">
        <title>The Natural Products Discovery Center: Release of the First 8490 Sequenced Strains for Exploring Actinobacteria Biosynthetic Diversity.</title>
        <authorList>
            <person name="Kalkreuter E."/>
            <person name="Kautsar S.A."/>
            <person name="Yang D."/>
            <person name="Bader C.D."/>
            <person name="Teijaro C.N."/>
            <person name="Fluegel L."/>
            <person name="Davis C.M."/>
            <person name="Simpson J.R."/>
            <person name="Lauterbach L."/>
            <person name="Steele A.D."/>
            <person name="Gui C."/>
            <person name="Meng S."/>
            <person name="Li G."/>
            <person name="Viehrig K."/>
            <person name="Ye F."/>
            <person name="Su P."/>
            <person name="Kiefer A.F."/>
            <person name="Nichols A."/>
            <person name="Cepeda A.J."/>
            <person name="Yan W."/>
            <person name="Fan B."/>
            <person name="Jiang Y."/>
            <person name="Adhikari A."/>
            <person name="Zheng C.-J."/>
            <person name="Schuster L."/>
            <person name="Cowan T.M."/>
            <person name="Smanski M.J."/>
            <person name="Chevrette M.G."/>
            <person name="De Carvalho L.P.S."/>
            <person name="Shen B."/>
        </authorList>
    </citation>
    <scope>NUCLEOTIDE SEQUENCE [LARGE SCALE GENOMIC DNA]</scope>
    <source>
        <strain evidence="3 4">NPDC003029</strain>
    </source>
</reference>
<organism evidence="3 4">
    <name type="scientific">Streptomyces flavidovirens</name>
    <dbReference type="NCBI Taxonomy" id="67298"/>
    <lineage>
        <taxon>Bacteria</taxon>
        <taxon>Bacillati</taxon>
        <taxon>Actinomycetota</taxon>
        <taxon>Actinomycetes</taxon>
        <taxon>Kitasatosporales</taxon>
        <taxon>Streptomycetaceae</taxon>
        <taxon>Streptomyces</taxon>
    </lineage>
</organism>
<evidence type="ECO:0000259" key="2">
    <source>
        <dbReference type="Pfam" id="PF00144"/>
    </source>
</evidence>
<comment type="caution">
    <text evidence="3">The sequence shown here is derived from an EMBL/GenBank/DDBJ whole genome shotgun (WGS) entry which is preliminary data.</text>
</comment>
<dbReference type="PANTHER" id="PTHR46825:SF7">
    <property type="entry name" value="D-ALANYL-D-ALANINE CARBOXYPEPTIDASE"/>
    <property type="match status" value="1"/>
</dbReference>
<dbReference type="Proteomes" id="UP001601976">
    <property type="component" value="Unassembled WGS sequence"/>
</dbReference>
<sequence length="367" mass="39662">MSTHARTPATTAADDRLPISVTNRVADALAVIEAPDVVLAVSRRGRRTMMTAGTRTPPTTTPPPTPRDELRYEIGSLTKTFTVLLLADLARAGVLSLDDPLAAQLPALPLPHPDSRRITLRHLATHTAGLPRIPGDLLPGALLHPYTSGYARYDTERLLRTFARTRPRHRPGTRWHYSNFGVALLAPAMARASGTDYPTLLTTRVLRPLGLTGTTPGPAHTTVSAIGHRKDGRTPAPAMDMGAFIGCAGVHSTPGDLLTYAEAHLTPEATPLSLPLRDVQIPQLRCGRRHRETHTLTWYHHPTPNGPLLFHSGATFGQQTFLGFHPPTGTAVAAVATRRGHNCTLVPTAYDLLYSLACDVEDVGRTR</sequence>
<dbReference type="InterPro" id="IPR050491">
    <property type="entry name" value="AmpC-like"/>
</dbReference>
<dbReference type="PANTHER" id="PTHR46825">
    <property type="entry name" value="D-ALANYL-D-ALANINE-CARBOXYPEPTIDASE/ENDOPEPTIDASE AMPH"/>
    <property type="match status" value="1"/>
</dbReference>
<accession>A0ABW6RJ19</accession>
<feature type="region of interest" description="Disordered" evidence="1">
    <location>
        <begin position="211"/>
        <end position="230"/>
    </location>
</feature>
<keyword evidence="4" id="KW-1185">Reference proteome</keyword>
<name>A0ABW6RJ19_9ACTN</name>
<dbReference type="InterPro" id="IPR001466">
    <property type="entry name" value="Beta-lactam-related"/>
</dbReference>
<dbReference type="GO" id="GO:0016787">
    <property type="term" value="F:hydrolase activity"/>
    <property type="evidence" value="ECO:0007669"/>
    <property type="project" value="UniProtKB-KW"/>
</dbReference>
<gene>
    <name evidence="3" type="ORF">ACFYWW_17860</name>
</gene>
<evidence type="ECO:0000313" key="4">
    <source>
        <dbReference type="Proteomes" id="UP001601976"/>
    </source>
</evidence>
<feature type="domain" description="Beta-lactamase-related" evidence="2">
    <location>
        <begin position="33"/>
        <end position="340"/>
    </location>
</feature>